<proteinExistence type="predicted"/>
<dbReference type="InterPro" id="IPR036038">
    <property type="entry name" value="Aminotransferase-like"/>
</dbReference>
<feature type="region of interest" description="Disordered" evidence="1">
    <location>
        <begin position="403"/>
        <end position="424"/>
    </location>
</feature>
<sequence>MEASSLLQRLPRGAYTTCRTVKAGTHIYQFDYHVKRLAVSSASILQTISAAAVATGDDAADAAQPNKKSNIQESNETMNDLLSKTNHPRQHHRNPSAFESQTLNIVNEGWERHMALNCIRLTLDAFRSTYTHKYNSGGSSDDDDGDEYRITLLATWEQQKKEDPYKSVLYCHVGLLSNNNASSKQKTIRVLIHGHGRTNASAKDSKWVMDRKQLLLSSPSSNYTRTNNNNDGYEEIILMNQRGELLEGTQTNFYVVIHPHTIVTANEGVLLGSVRDSVLRVCRQHDITVELHPPTLKDLQCASGVFITSTSRWVMPVHEVDLGDLLLLNGRNGRSSNDCLGSLDESLDKKKKQVVNALGDDDVTTYRYHNCLTTERIRAWVLEDVETHRLRHVLVDFAFVTASPTSSPTRASSPGTSQADTDDMIKLDSGSDDLTVVIATLPITSTPAAISVDEAAEYVWSGGLCTSNEDCYPKIRELVPGSGVETIGVNLCGCYANSRVDSFDECQGEEPCVIAGCYENPCSGRSAYCSESGLCMLRQQENTQSDDSTLIEVIPSDVDIGVDDIDITEMSVPIMSSWCTSDTDCPISFTCIDRSNGNCFFPPCGRCETIVENANTEMI</sequence>
<evidence type="ECO:0000313" key="3">
    <source>
        <dbReference type="Proteomes" id="UP001530400"/>
    </source>
</evidence>
<accession>A0ABD3P8B7</accession>
<keyword evidence="3" id="KW-1185">Reference proteome</keyword>
<name>A0ABD3P8B7_9STRA</name>
<dbReference type="EMBL" id="JALLPJ020000741">
    <property type="protein sequence ID" value="KAL3784046.1"/>
    <property type="molecule type" value="Genomic_DNA"/>
</dbReference>
<dbReference type="Proteomes" id="UP001530400">
    <property type="component" value="Unassembled WGS sequence"/>
</dbReference>
<reference evidence="2 3" key="1">
    <citation type="submission" date="2024-10" db="EMBL/GenBank/DDBJ databases">
        <title>Updated reference genomes for cyclostephanoid diatoms.</title>
        <authorList>
            <person name="Roberts W.R."/>
            <person name="Alverson A.J."/>
        </authorList>
    </citation>
    <scope>NUCLEOTIDE SEQUENCE [LARGE SCALE GENOMIC DNA]</scope>
    <source>
        <strain evidence="2 3">AJA010-31</strain>
    </source>
</reference>
<dbReference type="SUPFAM" id="SSF56752">
    <property type="entry name" value="D-aminoacid aminotransferase-like PLP-dependent enzymes"/>
    <property type="match status" value="1"/>
</dbReference>
<dbReference type="PANTHER" id="PTHR47703:SF2">
    <property type="entry name" value="D-AMINOACID AMINOTRANSFERASE-LIKE PLP-DEPENDENT ENZYMES SUPERFAMILY PROTEIN"/>
    <property type="match status" value="1"/>
</dbReference>
<comment type="caution">
    <text evidence="2">The sequence shown here is derived from an EMBL/GenBank/DDBJ whole genome shotgun (WGS) entry which is preliminary data.</text>
</comment>
<dbReference type="InterPro" id="IPR001544">
    <property type="entry name" value="Aminotrans_IV"/>
</dbReference>
<dbReference type="Pfam" id="PF01063">
    <property type="entry name" value="Aminotran_4"/>
    <property type="match status" value="1"/>
</dbReference>
<dbReference type="Gene3D" id="3.20.10.10">
    <property type="entry name" value="D-amino Acid Aminotransferase, subunit A, domain 2"/>
    <property type="match status" value="1"/>
</dbReference>
<dbReference type="InterPro" id="IPR043132">
    <property type="entry name" value="BCAT-like_C"/>
</dbReference>
<gene>
    <name evidence="2" type="ORF">ACHAWO_008036</name>
</gene>
<organism evidence="2 3">
    <name type="scientific">Cyclotella atomus</name>
    <dbReference type="NCBI Taxonomy" id="382360"/>
    <lineage>
        <taxon>Eukaryota</taxon>
        <taxon>Sar</taxon>
        <taxon>Stramenopiles</taxon>
        <taxon>Ochrophyta</taxon>
        <taxon>Bacillariophyta</taxon>
        <taxon>Coscinodiscophyceae</taxon>
        <taxon>Thalassiosirophycidae</taxon>
        <taxon>Stephanodiscales</taxon>
        <taxon>Stephanodiscaceae</taxon>
        <taxon>Cyclotella</taxon>
    </lineage>
</organism>
<protein>
    <submittedName>
        <fullName evidence="2">Uncharacterized protein</fullName>
    </submittedName>
</protein>
<evidence type="ECO:0000313" key="2">
    <source>
        <dbReference type="EMBL" id="KAL3784046.1"/>
    </source>
</evidence>
<feature type="compositionally biased region" description="Low complexity" evidence="1">
    <location>
        <begin position="403"/>
        <end position="417"/>
    </location>
</feature>
<dbReference type="AlphaFoldDB" id="A0ABD3P8B7"/>
<dbReference type="PANTHER" id="PTHR47703">
    <property type="entry name" value="D-AMINOACID AMINOTRANSFERASE-LIKE PLP-DEPENDENT ENZYMES SUPERFAMILY PROTEIN"/>
    <property type="match status" value="1"/>
</dbReference>
<evidence type="ECO:0000256" key="1">
    <source>
        <dbReference type="SAM" id="MobiDB-lite"/>
    </source>
</evidence>